<dbReference type="PRINTS" id="PR00111">
    <property type="entry name" value="ABHYDROLASE"/>
</dbReference>
<dbReference type="PANTHER" id="PTHR43689">
    <property type="entry name" value="HYDROLASE"/>
    <property type="match status" value="1"/>
</dbReference>
<sequence length="306" mass="34224">MTQALLHTAIANFSSTADTSTTTKDMFTPSYAMIGKHKVRYAQSIKANAPNLVLLNGFPQSIRMWESAWSELAKHFNLLAFDIPGFGLSSADKSDMSPRALSAKIIEVFDYFGIDKAHLVGPDVGVPITLATAINYPERLVSINIFDGPGSNPPAMSPILKAVINYRLVRWLAAGLNKKAIMKTNFNAAVKDGYHHYQPNERAIKEYYDITHNEQAHQNSIAFFGSYQRDLPWIQDHLTKIQVPTLITWGKHDPFVLASNADYLSSQLPNNKVKIFENASHFSAEDAGDEYVELIKNWCLGDYQLK</sequence>
<dbReference type="Gene3D" id="3.40.50.1820">
    <property type="entry name" value="alpha/beta hydrolase"/>
    <property type="match status" value="1"/>
</dbReference>
<protein>
    <submittedName>
        <fullName evidence="2">Alpha/beta hydrolase</fullName>
    </submittedName>
</protein>
<dbReference type="PANTHER" id="PTHR43689:SF8">
    <property type="entry name" value="ALPHA_BETA-HYDROLASES SUPERFAMILY PROTEIN"/>
    <property type="match status" value="1"/>
</dbReference>
<dbReference type="SUPFAM" id="SSF53474">
    <property type="entry name" value="alpha/beta-Hydrolases"/>
    <property type="match status" value="1"/>
</dbReference>
<dbReference type="GO" id="GO:0016787">
    <property type="term" value="F:hydrolase activity"/>
    <property type="evidence" value="ECO:0007669"/>
    <property type="project" value="UniProtKB-KW"/>
</dbReference>
<evidence type="ECO:0000259" key="1">
    <source>
        <dbReference type="Pfam" id="PF00561"/>
    </source>
</evidence>
<keyword evidence="3" id="KW-1185">Reference proteome</keyword>
<keyword evidence="2" id="KW-0378">Hydrolase</keyword>
<dbReference type="InterPro" id="IPR000073">
    <property type="entry name" value="AB_hydrolase_1"/>
</dbReference>
<accession>A0A3E0U0U4</accession>
<dbReference type="InterPro" id="IPR029058">
    <property type="entry name" value="AB_hydrolase_fold"/>
</dbReference>
<dbReference type="AlphaFoldDB" id="A0A3E0U0U4"/>
<organism evidence="2 3">
    <name type="scientific">Thalassotalea euphylliae</name>
    <dbReference type="NCBI Taxonomy" id="1655234"/>
    <lineage>
        <taxon>Bacteria</taxon>
        <taxon>Pseudomonadati</taxon>
        <taxon>Pseudomonadota</taxon>
        <taxon>Gammaproteobacteria</taxon>
        <taxon>Alteromonadales</taxon>
        <taxon>Colwelliaceae</taxon>
        <taxon>Thalassotalea</taxon>
    </lineage>
</organism>
<proteinExistence type="predicted"/>
<dbReference type="EMBL" id="QUOT01000001">
    <property type="protein sequence ID" value="REL29845.1"/>
    <property type="molecule type" value="Genomic_DNA"/>
</dbReference>
<name>A0A3E0U0U4_9GAMM</name>
<gene>
    <name evidence="2" type="ORF">DXX94_03510</name>
</gene>
<evidence type="ECO:0000313" key="2">
    <source>
        <dbReference type="EMBL" id="REL29845.1"/>
    </source>
</evidence>
<dbReference type="Pfam" id="PF00561">
    <property type="entry name" value="Abhydrolase_1"/>
    <property type="match status" value="1"/>
</dbReference>
<comment type="caution">
    <text evidence="2">The sequence shown here is derived from an EMBL/GenBank/DDBJ whole genome shotgun (WGS) entry which is preliminary data.</text>
</comment>
<dbReference type="Proteomes" id="UP000256899">
    <property type="component" value="Unassembled WGS sequence"/>
</dbReference>
<reference evidence="3" key="1">
    <citation type="submission" date="2018-08" db="EMBL/GenBank/DDBJ databases">
        <title>Thalassotalea euphylliae genome.</title>
        <authorList>
            <person name="Summers S."/>
            <person name="Rice S.A."/>
            <person name="Freckelton M.L."/>
            <person name="Nedved B.T."/>
            <person name="Hadfield M.G."/>
        </authorList>
    </citation>
    <scope>NUCLEOTIDE SEQUENCE [LARGE SCALE GENOMIC DNA]</scope>
    <source>
        <strain evidence="3">H3</strain>
    </source>
</reference>
<evidence type="ECO:0000313" key="3">
    <source>
        <dbReference type="Proteomes" id="UP000256899"/>
    </source>
</evidence>
<dbReference type="RefSeq" id="WP_116013885.1">
    <property type="nucleotide sequence ID" value="NZ_QUOT01000001.1"/>
</dbReference>
<feature type="domain" description="AB hydrolase-1" evidence="1">
    <location>
        <begin position="50"/>
        <end position="286"/>
    </location>
</feature>